<gene>
    <name evidence="1" type="ORF">OXX778_LOCUS410</name>
</gene>
<dbReference type="AlphaFoldDB" id="A0A813M1E0"/>
<organism evidence="1 2">
    <name type="scientific">Brachionus calyciflorus</name>
    <dbReference type="NCBI Taxonomy" id="104777"/>
    <lineage>
        <taxon>Eukaryota</taxon>
        <taxon>Metazoa</taxon>
        <taxon>Spiralia</taxon>
        <taxon>Gnathifera</taxon>
        <taxon>Rotifera</taxon>
        <taxon>Eurotatoria</taxon>
        <taxon>Monogononta</taxon>
        <taxon>Pseudotrocha</taxon>
        <taxon>Ploima</taxon>
        <taxon>Brachionidae</taxon>
        <taxon>Brachionus</taxon>
    </lineage>
</organism>
<dbReference type="EMBL" id="CAJNOC010000019">
    <property type="protein sequence ID" value="CAF0706701.1"/>
    <property type="molecule type" value="Genomic_DNA"/>
</dbReference>
<comment type="caution">
    <text evidence="1">The sequence shown here is derived from an EMBL/GenBank/DDBJ whole genome shotgun (WGS) entry which is preliminary data.</text>
</comment>
<dbReference type="OrthoDB" id="6126662at2759"/>
<reference evidence="1" key="1">
    <citation type="submission" date="2021-02" db="EMBL/GenBank/DDBJ databases">
        <authorList>
            <person name="Nowell W R."/>
        </authorList>
    </citation>
    <scope>NUCLEOTIDE SEQUENCE</scope>
    <source>
        <strain evidence="1">Ploen Becks lab</strain>
    </source>
</reference>
<protein>
    <recommendedName>
        <fullName evidence="3">PDZ domain-containing protein</fullName>
    </recommendedName>
</protein>
<dbReference type="Proteomes" id="UP000663879">
    <property type="component" value="Unassembled WGS sequence"/>
</dbReference>
<sequence length="496" mass="57184">MNNHRNEEPNIKRVINVGSMGASNTLDRREDMRNKTLSNLNNLNRIRNFSVIEQKNKNDIRESLFKDLLTQSSEMHSLKQKDFEAHKINPLFRYDSQEDLEITEKNPPDPVINIAKIDVSNSNFSESVVNSPKLSSLFEKNKANKEKKLINSNEINRIEIKNNFEEKFPMEDAVSIAMTNDEPIYMDPNDLIAPSFLDSDDKKSEFKSSFSQQSTQMDLASEKKFHSSISTDESSSLHNSPINLSFKTSSTVFQLQIRKSSEILSEVNQLKHEMTQLNIIMDIKPTDILYNLVLVDLYQKIWIGNLSSPTIGNYLHFGDQIISINGEIPNDSEILVQLIKNCKSSTINLKLKRLPYARVIIISDIHSEFREDQLQVNLENSLSVEILKEKFGIKLKQNTAKIEKIYENGFFYKNGLKYDPNKVSYELENPNKIFTLKRNTNKERLCKWVITEINGDFINYRSDAEEILARLKLNDTASIVVQPHDLVKSLFNHKKA</sequence>
<evidence type="ECO:0008006" key="3">
    <source>
        <dbReference type="Google" id="ProtNLM"/>
    </source>
</evidence>
<evidence type="ECO:0000313" key="2">
    <source>
        <dbReference type="Proteomes" id="UP000663879"/>
    </source>
</evidence>
<evidence type="ECO:0000313" key="1">
    <source>
        <dbReference type="EMBL" id="CAF0706701.1"/>
    </source>
</evidence>
<proteinExistence type="predicted"/>
<accession>A0A813M1E0</accession>
<keyword evidence="2" id="KW-1185">Reference proteome</keyword>
<name>A0A813M1E0_9BILA</name>